<dbReference type="EMBL" id="JBHSAT010000001">
    <property type="protein sequence ID" value="MFC3875719.1"/>
    <property type="molecule type" value="Genomic_DNA"/>
</dbReference>
<comment type="caution">
    <text evidence="5">The sequence shown here is derived from an EMBL/GenBank/DDBJ whole genome shotgun (WGS) entry which is preliminary data.</text>
</comment>
<dbReference type="InterPro" id="IPR000055">
    <property type="entry name" value="Restrct_endonuc_typeI_TRD"/>
</dbReference>
<dbReference type="PANTHER" id="PTHR43140:SF1">
    <property type="entry name" value="TYPE I RESTRICTION ENZYME ECOKI SPECIFICITY SUBUNIT"/>
    <property type="match status" value="1"/>
</dbReference>
<reference evidence="6" key="1">
    <citation type="journal article" date="2019" name="Int. J. Syst. Evol. Microbiol.">
        <title>The Global Catalogue of Microorganisms (GCM) 10K type strain sequencing project: providing services to taxonomists for standard genome sequencing and annotation.</title>
        <authorList>
            <consortium name="The Broad Institute Genomics Platform"/>
            <consortium name="The Broad Institute Genome Sequencing Center for Infectious Disease"/>
            <person name="Wu L."/>
            <person name="Ma J."/>
        </authorList>
    </citation>
    <scope>NUCLEOTIDE SEQUENCE [LARGE SCALE GENOMIC DNA]</scope>
    <source>
        <strain evidence="6">CECT 8979</strain>
    </source>
</reference>
<feature type="domain" description="Type I restriction modification DNA specificity" evidence="4">
    <location>
        <begin position="210"/>
        <end position="388"/>
    </location>
</feature>
<dbReference type="GO" id="GO:0004519">
    <property type="term" value="F:endonuclease activity"/>
    <property type="evidence" value="ECO:0007669"/>
    <property type="project" value="UniProtKB-KW"/>
</dbReference>
<dbReference type="SUPFAM" id="SSF116734">
    <property type="entry name" value="DNA methylase specificity domain"/>
    <property type="match status" value="2"/>
</dbReference>
<evidence type="ECO:0000259" key="4">
    <source>
        <dbReference type="Pfam" id="PF01420"/>
    </source>
</evidence>
<dbReference type="Proteomes" id="UP001595812">
    <property type="component" value="Unassembled WGS sequence"/>
</dbReference>
<feature type="domain" description="Type I restriction modification DNA specificity" evidence="4">
    <location>
        <begin position="23"/>
        <end position="179"/>
    </location>
</feature>
<evidence type="ECO:0000256" key="2">
    <source>
        <dbReference type="ARBA" id="ARBA00022747"/>
    </source>
</evidence>
<protein>
    <submittedName>
        <fullName evidence="5">Restriction endonuclease subunit S</fullName>
        <ecNumber evidence="5">3.1.21.-</ecNumber>
    </submittedName>
</protein>
<evidence type="ECO:0000256" key="1">
    <source>
        <dbReference type="ARBA" id="ARBA00010923"/>
    </source>
</evidence>
<dbReference type="PANTHER" id="PTHR43140">
    <property type="entry name" value="TYPE-1 RESTRICTION ENZYME ECOKI SPECIFICITY PROTEIN"/>
    <property type="match status" value="1"/>
</dbReference>
<keyword evidence="5" id="KW-0255">Endonuclease</keyword>
<keyword evidence="5" id="KW-0540">Nuclease</keyword>
<dbReference type="EC" id="3.1.21.-" evidence="5"/>
<dbReference type="GO" id="GO:0016787">
    <property type="term" value="F:hydrolase activity"/>
    <property type="evidence" value="ECO:0007669"/>
    <property type="project" value="UniProtKB-KW"/>
</dbReference>
<dbReference type="Pfam" id="PF01420">
    <property type="entry name" value="Methylase_S"/>
    <property type="match status" value="2"/>
</dbReference>
<comment type="similarity">
    <text evidence="1">Belongs to the type-I restriction system S methylase family.</text>
</comment>
<keyword evidence="3" id="KW-0238">DNA-binding</keyword>
<proteinExistence type="inferred from homology"/>
<gene>
    <name evidence="5" type="ORF">ACFOSX_00620</name>
</gene>
<organism evidence="5 6">
    <name type="scientific">Winogradskyella maritima</name>
    <dbReference type="NCBI Taxonomy" id="1517766"/>
    <lineage>
        <taxon>Bacteria</taxon>
        <taxon>Pseudomonadati</taxon>
        <taxon>Bacteroidota</taxon>
        <taxon>Flavobacteriia</taxon>
        <taxon>Flavobacteriales</taxon>
        <taxon>Flavobacteriaceae</taxon>
        <taxon>Winogradskyella</taxon>
    </lineage>
</organism>
<dbReference type="CDD" id="cd17249">
    <property type="entry name" value="RMtype1_S_EcoR124I-TRD2-CR2_like"/>
    <property type="match status" value="1"/>
</dbReference>
<keyword evidence="5" id="KW-0378">Hydrolase</keyword>
<accession>A0ABV8ADC2</accession>
<sequence length="439" mass="49964">MALGLTPIQIIEKGTHPQLVIADDWERVQLKHIATVQNGYAFSSKLFNHNEGLPLIRIRDIFSSETQNLYSGEYKDEFLVSKGDILIGMDGDFKVSKWPGKKGLLNQRVCRILFNSNHYEKEFLFLCIQPYLDAIHSETSAVTVKHLSSRTINDIPFPLPPLVEQKAIVKKIEELFSSLDSGISDLKKAQDQLVVYRQAVLKKAFEGIKEFKPLKECGEWKGGGTPSRQVKEYWENGKIPWVSSRDVKTKEIHDTERHITEIAIPNSSTKWIEKDALLFVMRSGILRRIFPIAIAKTKLCVNQDIQTVSLNDSWSTEYVYWFLQGNESDIRHSCSKDGTTVESIDANSLKAYLVPSCSLKEQHQIVSDIESRLSVCDKVEKDIVDSLEKAQALRQSILKKAFEGKLLSEEEIATCKADKDYESASVLLERIKKEKQNKK</sequence>
<evidence type="ECO:0000313" key="5">
    <source>
        <dbReference type="EMBL" id="MFC3875719.1"/>
    </source>
</evidence>
<keyword evidence="2" id="KW-0680">Restriction system</keyword>
<dbReference type="RefSeq" id="WP_386095965.1">
    <property type="nucleotide sequence ID" value="NZ_JBHSAT010000001.1"/>
</dbReference>
<name>A0ABV8ADC2_9FLAO</name>
<dbReference type="InterPro" id="IPR051212">
    <property type="entry name" value="Type-I_RE_S_subunit"/>
</dbReference>
<evidence type="ECO:0000256" key="3">
    <source>
        <dbReference type="ARBA" id="ARBA00023125"/>
    </source>
</evidence>
<keyword evidence="6" id="KW-1185">Reference proteome</keyword>
<evidence type="ECO:0000313" key="6">
    <source>
        <dbReference type="Proteomes" id="UP001595812"/>
    </source>
</evidence>
<dbReference type="Gene3D" id="3.90.220.20">
    <property type="entry name" value="DNA methylase specificity domains"/>
    <property type="match status" value="2"/>
</dbReference>
<dbReference type="CDD" id="cd17257">
    <property type="entry name" value="RMtype1_S_EcoBI-TRD1-CR1_like"/>
    <property type="match status" value="1"/>
</dbReference>
<dbReference type="InterPro" id="IPR044946">
    <property type="entry name" value="Restrct_endonuc_typeI_TRD_sf"/>
</dbReference>